<dbReference type="NCBIfam" id="TIGR03989">
    <property type="entry name" value="Rxyl_3153"/>
    <property type="match status" value="1"/>
</dbReference>
<evidence type="ECO:0000313" key="9">
    <source>
        <dbReference type="Proteomes" id="UP001235712"/>
    </source>
</evidence>
<accession>A0ABT9PCZ6</accession>
<dbReference type="Gene3D" id="3.40.50.720">
    <property type="entry name" value="NAD(P)-binding Rossmann-like Domain"/>
    <property type="match status" value="1"/>
</dbReference>
<keyword evidence="4 8" id="KW-0560">Oxidoreductase</keyword>
<dbReference type="PANTHER" id="PTHR43880">
    <property type="entry name" value="ALCOHOL DEHYDROGENASE"/>
    <property type="match status" value="1"/>
</dbReference>
<keyword evidence="3 6" id="KW-0862">Zinc</keyword>
<reference evidence="8 9" key="1">
    <citation type="submission" date="2023-07" db="EMBL/GenBank/DDBJ databases">
        <title>Sequencing the genomes of 1000 actinobacteria strains.</title>
        <authorList>
            <person name="Klenk H.-P."/>
        </authorList>
    </citation>
    <scope>NUCLEOTIDE SEQUENCE [LARGE SCALE GENOMIC DNA]</scope>
    <source>
        <strain evidence="8 9">DSM 44388</strain>
    </source>
</reference>
<dbReference type="PANTHER" id="PTHR43880:SF12">
    <property type="entry name" value="ALCOHOL DEHYDROGENASE CLASS-3"/>
    <property type="match status" value="1"/>
</dbReference>
<dbReference type="EMBL" id="JAUSQZ010000001">
    <property type="protein sequence ID" value="MDP9830593.1"/>
    <property type="molecule type" value="Genomic_DNA"/>
</dbReference>
<keyword evidence="5" id="KW-0520">NAD</keyword>
<dbReference type="GO" id="GO:0004022">
    <property type="term" value="F:alcohol dehydrogenase (NAD+) activity"/>
    <property type="evidence" value="ECO:0007669"/>
    <property type="project" value="UniProtKB-EC"/>
</dbReference>
<dbReference type="InterPro" id="IPR013154">
    <property type="entry name" value="ADH-like_N"/>
</dbReference>
<evidence type="ECO:0000259" key="7">
    <source>
        <dbReference type="SMART" id="SM00829"/>
    </source>
</evidence>
<evidence type="ECO:0000256" key="5">
    <source>
        <dbReference type="ARBA" id="ARBA00023027"/>
    </source>
</evidence>
<dbReference type="Pfam" id="PF08240">
    <property type="entry name" value="ADH_N"/>
    <property type="match status" value="1"/>
</dbReference>
<evidence type="ECO:0000313" key="8">
    <source>
        <dbReference type="EMBL" id="MDP9830593.1"/>
    </source>
</evidence>
<feature type="domain" description="Enoyl reductase (ER)" evidence="7">
    <location>
        <begin position="12"/>
        <end position="367"/>
    </location>
</feature>
<protein>
    <submittedName>
        <fullName evidence="8">S-(Hydroxymethyl)glutathione dehydrogenase/alcohol dehydrogenase</fullName>
        <ecNumber evidence="8">1.1.1.1</ecNumber>
        <ecNumber evidence="8">1.1.1.284</ecNumber>
    </submittedName>
</protein>
<gene>
    <name evidence="8" type="ORF">J2S57_006342</name>
</gene>
<name>A0ABT9PCZ6_9ACTN</name>
<dbReference type="GO" id="GO:0051903">
    <property type="term" value="F:S-(hydroxymethyl)glutathione dehydrogenase [NAD(P)+] activity"/>
    <property type="evidence" value="ECO:0007669"/>
    <property type="project" value="UniProtKB-EC"/>
</dbReference>
<dbReference type="Proteomes" id="UP001235712">
    <property type="component" value="Unassembled WGS sequence"/>
</dbReference>
<dbReference type="SUPFAM" id="SSF51735">
    <property type="entry name" value="NAD(P)-binding Rossmann-fold domains"/>
    <property type="match status" value="1"/>
</dbReference>
<dbReference type="InterPro" id="IPR013149">
    <property type="entry name" value="ADH-like_C"/>
</dbReference>
<evidence type="ECO:0000256" key="4">
    <source>
        <dbReference type="ARBA" id="ARBA00023002"/>
    </source>
</evidence>
<dbReference type="PROSITE" id="PS00059">
    <property type="entry name" value="ADH_ZINC"/>
    <property type="match status" value="1"/>
</dbReference>
<dbReference type="RefSeq" id="WP_307249659.1">
    <property type="nucleotide sequence ID" value="NZ_JAUSQZ010000001.1"/>
</dbReference>
<evidence type="ECO:0000256" key="2">
    <source>
        <dbReference type="ARBA" id="ARBA00022723"/>
    </source>
</evidence>
<dbReference type="CDD" id="cd08279">
    <property type="entry name" value="Zn_ADH_class_III"/>
    <property type="match status" value="1"/>
</dbReference>
<dbReference type="SMART" id="SM00829">
    <property type="entry name" value="PKS_ER"/>
    <property type="match status" value="1"/>
</dbReference>
<evidence type="ECO:0000256" key="6">
    <source>
        <dbReference type="RuleBase" id="RU361277"/>
    </source>
</evidence>
<dbReference type="Pfam" id="PF00107">
    <property type="entry name" value="ADH_zinc_N"/>
    <property type="match status" value="1"/>
</dbReference>
<evidence type="ECO:0000256" key="3">
    <source>
        <dbReference type="ARBA" id="ARBA00022833"/>
    </source>
</evidence>
<dbReference type="InterPro" id="IPR020843">
    <property type="entry name" value="ER"/>
</dbReference>
<dbReference type="InterPro" id="IPR002328">
    <property type="entry name" value="ADH_Zn_CS"/>
</dbReference>
<dbReference type="SUPFAM" id="SSF50129">
    <property type="entry name" value="GroES-like"/>
    <property type="match status" value="2"/>
</dbReference>
<comment type="cofactor">
    <cofactor evidence="6">
        <name>Zn(2+)</name>
        <dbReference type="ChEBI" id="CHEBI:29105"/>
    </cofactor>
</comment>
<sequence length="370" mass="38843">MRARGAVIHEVGKEWQVQDLELGEPNDTEVRVKVMASGLCHSDDHFVTGDIPVTLPMVGGHEGAGIVEAVGSKVTRVKPGDHVATLFIPACGHCRYCATGRSYICDNGAGMEHGKSLDGTYRFFDTDGNGIGGVTRLGTFSNYLVCNENQTVKLPEDIPFELACLASCGVATGFGAAVNGGPVRPGDVVLVAGLGGVGANAVQGAKIAGAAHIIVVDPSEYKVGRAADFGATAAFKSLDEARPLIAHLTNGQGVDVGIVTVGRVDGDIIGSVFEAVGKAGRLVLVSVGSYEKSLTISPQDLTNFAKSIQGVMYGNCNPVVDIPRLLGLYRDGRLKLEELVTRRYKLDEINQAVADMHAGKNIRGVVVHEH</sequence>
<keyword evidence="9" id="KW-1185">Reference proteome</keyword>
<proteinExistence type="inferred from homology"/>
<dbReference type="InterPro" id="IPR036291">
    <property type="entry name" value="NAD(P)-bd_dom_sf"/>
</dbReference>
<comment type="similarity">
    <text evidence="1 6">Belongs to the zinc-containing alcohol dehydrogenase family.</text>
</comment>
<organism evidence="8 9">
    <name type="scientific">Kineosporia succinea</name>
    <dbReference type="NCBI Taxonomy" id="84632"/>
    <lineage>
        <taxon>Bacteria</taxon>
        <taxon>Bacillati</taxon>
        <taxon>Actinomycetota</taxon>
        <taxon>Actinomycetes</taxon>
        <taxon>Kineosporiales</taxon>
        <taxon>Kineosporiaceae</taxon>
        <taxon>Kineosporia</taxon>
    </lineage>
</organism>
<keyword evidence="2 6" id="KW-0479">Metal-binding</keyword>
<comment type="caution">
    <text evidence="8">The sequence shown here is derived from an EMBL/GenBank/DDBJ whole genome shotgun (WGS) entry which is preliminary data.</text>
</comment>
<dbReference type="EC" id="1.1.1.1" evidence="8"/>
<dbReference type="Gene3D" id="3.90.180.10">
    <property type="entry name" value="Medium-chain alcohol dehydrogenases, catalytic domain"/>
    <property type="match status" value="1"/>
</dbReference>
<dbReference type="InterPro" id="IPR011032">
    <property type="entry name" value="GroES-like_sf"/>
</dbReference>
<dbReference type="InterPro" id="IPR023921">
    <property type="entry name" value="ADH_Zn_actinomycetes"/>
</dbReference>
<evidence type="ECO:0000256" key="1">
    <source>
        <dbReference type="ARBA" id="ARBA00008072"/>
    </source>
</evidence>
<dbReference type="EC" id="1.1.1.284" evidence="8"/>